<keyword evidence="2" id="KW-0805">Transcription regulation</keyword>
<dbReference type="Pfam" id="PF00156">
    <property type="entry name" value="Pribosyltran"/>
    <property type="match status" value="1"/>
</dbReference>
<name>A0A6J7E4T6_9ZZZZ</name>
<dbReference type="FunFam" id="3.40.50.2020:FF:000020">
    <property type="entry name" value="Bifunctional protein PyrR"/>
    <property type="match status" value="1"/>
</dbReference>
<dbReference type="InterPro" id="IPR050137">
    <property type="entry name" value="PyrR_bifunctional"/>
</dbReference>
<dbReference type="CDD" id="cd06223">
    <property type="entry name" value="PRTases_typeI"/>
    <property type="match status" value="1"/>
</dbReference>
<gene>
    <name evidence="5" type="ORF">UFOPK3381_01163</name>
</gene>
<proteinExistence type="inferred from homology"/>
<dbReference type="SUPFAM" id="SSF53271">
    <property type="entry name" value="PRTase-like"/>
    <property type="match status" value="1"/>
</dbReference>
<dbReference type="EMBL" id="CAFBLN010000069">
    <property type="protein sequence ID" value="CAB4877681.1"/>
    <property type="molecule type" value="Genomic_DNA"/>
</dbReference>
<dbReference type="InterPro" id="IPR029057">
    <property type="entry name" value="PRTase-like"/>
</dbReference>
<evidence type="ECO:0000256" key="2">
    <source>
        <dbReference type="ARBA" id="ARBA00023015"/>
    </source>
</evidence>
<feature type="domain" description="Phosphoribosyltransferase" evidence="4">
    <location>
        <begin position="21"/>
        <end position="176"/>
    </location>
</feature>
<evidence type="ECO:0000259" key="4">
    <source>
        <dbReference type="Pfam" id="PF00156"/>
    </source>
</evidence>
<sequence length="189" mass="20997">MAERERLNTRQRGTVFVPKSQLLSPEEVQRAVRRMAHEILERNEDIANLVIIGLQTGGICFAERLADVLHEVSGVDIETGTLDVAFYRDDVTIRPVLESAETSVDADLADRVVLLVDDVLYTGRTIRAALNALADWGRPRAIQLAVMVDRGHRELPIRADYVGKNLPTSQEEAIDATLDGVWIGTLVKK</sequence>
<keyword evidence="3" id="KW-0804">Transcription</keyword>
<dbReference type="HAMAP" id="MF_01219">
    <property type="entry name" value="PyrR"/>
    <property type="match status" value="1"/>
</dbReference>
<dbReference type="NCBIfam" id="NF003549">
    <property type="entry name" value="PRK05205.1-5"/>
    <property type="match status" value="1"/>
</dbReference>
<accession>A0A6J7E4T6</accession>
<protein>
    <submittedName>
        <fullName evidence="5">Unannotated protein</fullName>
    </submittedName>
</protein>
<dbReference type="Gene3D" id="3.40.50.2020">
    <property type="match status" value="1"/>
</dbReference>
<dbReference type="InterPro" id="IPR023050">
    <property type="entry name" value="PyrR"/>
</dbReference>
<dbReference type="PANTHER" id="PTHR11608">
    <property type="entry name" value="BIFUNCTIONAL PROTEIN PYRR"/>
    <property type="match status" value="1"/>
</dbReference>
<reference evidence="5" key="1">
    <citation type="submission" date="2020-05" db="EMBL/GenBank/DDBJ databases">
        <authorList>
            <person name="Chiriac C."/>
            <person name="Salcher M."/>
            <person name="Ghai R."/>
            <person name="Kavagutti S V."/>
        </authorList>
    </citation>
    <scope>NUCLEOTIDE SEQUENCE</scope>
</reference>
<organism evidence="5">
    <name type="scientific">freshwater metagenome</name>
    <dbReference type="NCBI Taxonomy" id="449393"/>
    <lineage>
        <taxon>unclassified sequences</taxon>
        <taxon>metagenomes</taxon>
        <taxon>ecological metagenomes</taxon>
    </lineage>
</organism>
<comment type="similarity">
    <text evidence="1">Belongs to the purine/pyrimidine phosphoribosyltransferase family. PyrR subfamily.</text>
</comment>
<evidence type="ECO:0000256" key="1">
    <source>
        <dbReference type="ARBA" id="ARBA00005565"/>
    </source>
</evidence>
<dbReference type="PANTHER" id="PTHR11608:SF0">
    <property type="entry name" value="BIFUNCTIONAL PROTEIN PYRR"/>
    <property type="match status" value="1"/>
</dbReference>
<dbReference type="AlphaFoldDB" id="A0A6J7E4T6"/>
<dbReference type="InterPro" id="IPR000836">
    <property type="entry name" value="PRTase_dom"/>
</dbReference>
<evidence type="ECO:0000256" key="3">
    <source>
        <dbReference type="ARBA" id="ARBA00023163"/>
    </source>
</evidence>
<evidence type="ECO:0000313" key="5">
    <source>
        <dbReference type="EMBL" id="CAB4877681.1"/>
    </source>
</evidence>